<dbReference type="Proteomes" id="UP000652761">
    <property type="component" value="Unassembled WGS sequence"/>
</dbReference>
<feature type="region of interest" description="Disordered" evidence="1">
    <location>
        <begin position="1"/>
        <end position="39"/>
    </location>
</feature>
<accession>A0A843WJV1</accession>
<evidence type="ECO:0000313" key="2">
    <source>
        <dbReference type="EMBL" id="MQM11763.1"/>
    </source>
</evidence>
<evidence type="ECO:0000313" key="3">
    <source>
        <dbReference type="Proteomes" id="UP000652761"/>
    </source>
</evidence>
<proteinExistence type="predicted"/>
<evidence type="ECO:0000256" key="1">
    <source>
        <dbReference type="SAM" id="MobiDB-lite"/>
    </source>
</evidence>
<sequence length="134" mass="14351">MESASHGNQKLCSTRNVSVDHVNPGLGGHTESASHGDQKLCSTRHKNSFPSRRYGCTNIADIVTPFGFSRNNVSVDHVNPGVGGHTESASHGDRNLCSSRHENSSPGCRYGCTNITDIVTPFGLFSSLPGKNWP</sequence>
<keyword evidence="3" id="KW-1185">Reference proteome</keyword>
<reference evidence="2" key="1">
    <citation type="submission" date="2017-07" db="EMBL/GenBank/DDBJ databases">
        <title>Taro Niue Genome Assembly and Annotation.</title>
        <authorList>
            <person name="Atibalentja N."/>
            <person name="Keating K."/>
            <person name="Fields C.J."/>
        </authorList>
    </citation>
    <scope>NUCLEOTIDE SEQUENCE</scope>
    <source>
        <strain evidence="2">Niue_2</strain>
        <tissue evidence="2">Leaf</tissue>
    </source>
</reference>
<name>A0A843WJV1_COLES</name>
<dbReference type="EMBL" id="NMUH01005088">
    <property type="protein sequence ID" value="MQM11763.1"/>
    <property type="molecule type" value="Genomic_DNA"/>
</dbReference>
<comment type="caution">
    <text evidence="2">The sequence shown here is derived from an EMBL/GenBank/DDBJ whole genome shotgun (WGS) entry which is preliminary data.</text>
</comment>
<dbReference type="AlphaFoldDB" id="A0A843WJV1"/>
<feature type="compositionally biased region" description="Polar residues" evidence="1">
    <location>
        <begin position="1"/>
        <end position="17"/>
    </location>
</feature>
<gene>
    <name evidence="2" type="ORF">Taro_044673</name>
</gene>
<organism evidence="2 3">
    <name type="scientific">Colocasia esculenta</name>
    <name type="common">Wild taro</name>
    <name type="synonym">Arum esculentum</name>
    <dbReference type="NCBI Taxonomy" id="4460"/>
    <lineage>
        <taxon>Eukaryota</taxon>
        <taxon>Viridiplantae</taxon>
        <taxon>Streptophyta</taxon>
        <taxon>Embryophyta</taxon>
        <taxon>Tracheophyta</taxon>
        <taxon>Spermatophyta</taxon>
        <taxon>Magnoliopsida</taxon>
        <taxon>Liliopsida</taxon>
        <taxon>Araceae</taxon>
        <taxon>Aroideae</taxon>
        <taxon>Colocasieae</taxon>
        <taxon>Colocasia</taxon>
    </lineage>
</organism>
<protein>
    <submittedName>
        <fullName evidence="2">Uncharacterized protein</fullName>
    </submittedName>
</protein>